<accession>A0A397T7V3</accession>
<dbReference type="OrthoDB" id="6359816at2759"/>
<protein>
    <recommendedName>
        <fullName evidence="5">BTB/POZ domain-containing protein</fullName>
    </recommendedName>
</protein>
<dbReference type="InterPro" id="IPR006571">
    <property type="entry name" value="TLDc_dom"/>
</dbReference>
<comment type="caution">
    <text evidence="3">The sequence shown here is derived from an EMBL/GenBank/DDBJ whole genome shotgun (WGS) entry which is preliminary data.</text>
</comment>
<dbReference type="Gene3D" id="3.30.710.10">
    <property type="entry name" value="Potassium Channel Kv1.1, Chain A"/>
    <property type="match status" value="1"/>
</dbReference>
<dbReference type="AlphaFoldDB" id="A0A397T7V3"/>
<sequence>MPPSILYPKLSKDLENLLESGYNHDVIVQIGEESTTNEIKEFKVHSLLLGARSIYFRSAFSDNWTVKKDGMITFKKPNISPKIFEIILRYIYTGEIDLEQQENTEIIKILVASDELILEELIGHIQEYLINEQSSWLQENVLYVLRKLLGQETCKILRNHCLEIICRDPQIIFDPRIFDLLDKNILIMLITRDDLAIDEIKIWQRLIQWGCTRISFPPPISSSSSPNISLSRKSSFSSSYNLKNWTSTEFESLKDILADFIPLIRFFQMSPDDFHQYVYPFRKILPKTLKGDLISYFIASNYKPISKILPPRVPAFDSIIISYKHAILIENWISKKDDNDDILPSFRFPSITTTSTFSFFSSNQNQKLNYKWHLLYRASRDDFSAESFHAKCDNQGACVVAIKVKDQPIILGGYNPIGWFSSSGSPSSTDSSFIYYLDLNGFPLNFKLSRVLPNKTYQAIYQSSKYGPIFGAAELCIYSNCDKVKGSKCLTHNIYEQNILFGEFCVEDYEVFKIILD</sequence>
<dbReference type="InterPro" id="IPR051481">
    <property type="entry name" value="BTB-POZ/Galectin-3-binding"/>
</dbReference>
<evidence type="ECO:0000313" key="4">
    <source>
        <dbReference type="Proteomes" id="UP000265703"/>
    </source>
</evidence>
<evidence type="ECO:0000259" key="2">
    <source>
        <dbReference type="PROSITE" id="PS51886"/>
    </source>
</evidence>
<proteinExistence type="predicted"/>
<gene>
    <name evidence="3" type="ORF">C1645_763757</name>
</gene>
<dbReference type="SMART" id="SM00584">
    <property type="entry name" value="TLDc"/>
    <property type="match status" value="1"/>
</dbReference>
<dbReference type="Proteomes" id="UP000265703">
    <property type="component" value="Unassembled WGS sequence"/>
</dbReference>
<feature type="domain" description="BTB" evidence="1">
    <location>
        <begin position="24"/>
        <end position="100"/>
    </location>
</feature>
<keyword evidence="4" id="KW-1185">Reference proteome</keyword>
<dbReference type="PANTHER" id="PTHR24410:SF23">
    <property type="entry name" value="BTB DOMAIN-CONTAINING PROTEIN-RELATED"/>
    <property type="match status" value="1"/>
</dbReference>
<evidence type="ECO:0008006" key="5">
    <source>
        <dbReference type="Google" id="ProtNLM"/>
    </source>
</evidence>
<dbReference type="SUPFAM" id="SSF54695">
    <property type="entry name" value="POZ domain"/>
    <property type="match status" value="1"/>
</dbReference>
<dbReference type="Pfam" id="PF00651">
    <property type="entry name" value="BTB"/>
    <property type="match status" value="1"/>
</dbReference>
<evidence type="ECO:0000313" key="3">
    <source>
        <dbReference type="EMBL" id="RIA92966.1"/>
    </source>
</evidence>
<organism evidence="3 4">
    <name type="scientific">Glomus cerebriforme</name>
    <dbReference type="NCBI Taxonomy" id="658196"/>
    <lineage>
        <taxon>Eukaryota</taxon>
        <taxon>Fungi</taxon>
        <taxon>Fungi incertae sedis</taxon>
        <taxon>Mucoromycota</taxon>
        <taxon>Glomeromycotina</taxon>
        <taxon>Glomeromycetes</taxon>
        <taxon>Glomerales</taxon>
        <taxon>Glomeraceae</taxon>
        <taxon>Glomus</taxon>
    </lineage>
</organism>
<dbReference type="SMART" id="SM00225">
    <property type="entry name" value="BTB"/>
    <property type="match status" value="1"/>
</dbReference>
<dbReference type="InterPro" id="IPR000210">
    <property type="entry name" value="BTB/POZ_dom"/>
</dbReference>
<dbReference type="Pfam" id="PF07534">
    <property type="entry name" value="TLD"/>
    <property type="match status" value="1"/>
</dbReference>
<dbReference type="PROSITE" id="PS50097">
    <property type="entry name" value="BTB"/>
    <property type="match status" value="1"/>
</dbReference>
<reference evidence="3 4" key="1">
    <citation type="submission" date="2018-06" db="EMBL/GenBank/DDBJ databases">
        <title>Comparative genomics reveals the genomic features of Rhizophagus irregularis, R. cerebriforme, R. diaphanum and Gigaspora rosea, and their symbiotic lifestyle signature.</title>
        <authorList>
            <person name="Morin E."/>
            <person name="San Clemente H."/>
            <person name="Chen E.C.H."/>
            <person name="De La Providencia I."/>
            <person name="Hainaut M."/>
            <person name="Kuo A."/>
            <person name="Kohler A."/>
            <person name="Murat C."/>
            <person name="Tang N."/>
            <person name="Roy S."/>
            <person name="Loubradou J."/>
            <person name="Henrissat B."/>
            <person name="Grigoriev I.V."/>
            <person name="Corradi N."/>
            <person name="Roux C."/>
            <person name="Martin F.M."/>
        </authorList>
    </citation>
    <scope>NUCLEOTIDE SEQUENCE [LARGE SCALE GENOMIC DNA]</scope>
    <source>
        <strain evidence="3 4">DAOM 227022</strain>
    </source>
</reference>
<dbReference type="PROSITE" id="PS51886">
    <property type="entry name" value="TLDC"/>
    <property type="match status" value="1"/>
</dbReference>
<dbReference type="InterPro" id="IPR011333">
    <property type="entry name" value="SKP1/BTB/POZ_sf"/>
</dbReference>
<name>A0A397T7V3_9GLOM</name>
<dbReference type="PANTHER" id="PTHR24410">
    <property type="entry name" value="HL07962P-RELATED"/>
    <property type="match status" value="1"/>
</dbReference>
<feature type="domain" description="TLDc" evidence="2">
    <location>
        <begin position="347"/>
        <end position="515"/>
    </location>
</feature>
<dbReference type="EMBL" id="QKYT01000114">
    <property type="protein sequence ID" value="RIA92966.1"/>
    <property type="molecule type" value="Genomic_DNA"/>
</dbReference>
<evidence type="ECO:0000259" key="1">
    <source>
        <dbReference type="PROSITE" id="PS50097"/>
    </source>
</evidence>
<dbReference type="CDD" id="cd18186">
    <property type="entry name" value="BTB_POZ_ZBTB_KLHL-like"/>
    <property type="match status" value="1"/>
</dbReference>